<gene>
    <name evidence="4" type="ORF">GHT06_020710</name>
</gene>
<evidence type="ECO:0000313" key="5">
    <source>
        <dbReference type="Proteomes" id="UP000820818"/>
    </source>
</evidence>
<dbReference type="EMBL" id="WJBH02000009">
    <property type="protein sequence ID" value="KAI9552828.1"/>
    <property type="molecule type" value="Genomic_DNA"/>
</dbReference>
<evidence type="ECO:0000256" key="1">
    <source>
        <dbReference type="ARBA" id="ARBA00023157"/>
    </source>
</evidence>
<comment type="similarity">
    <text evidence="2">Belongs to the peptidase S1 family. CLIP subfamily.</text>
</comment>
<comment type="caution">
    <text evidence="4">The sequence shown here is derived from an EMBL/GenBank/DDBJ whole genome shotgun (WGS) entry which is preliminary data.</text>
</comment>
<protein>
    <recommendedName>
        <fullName evidence="3">Peptidase S1 domain-containing protein</fullName>
    </recommendedName>
</protein>
<name>A0AAD5L870_9CRUS</name>
<keyword evidence="1" id="KW-1015">Disulfide bond</keyword>
<dbReference type="FunFam" id="2.40.10.10:FF:000002">
    <property type="entry name" value="Transmembrane protease serine"/>
    <property type="match status" value="1"/>
</dbReference>
<feature type="domain" description="Peptidase S1" evidence="3">
    <location>
        <begin position="1"/>
        <end position="233"/>
    </location>
</feature>
<dbReference type="InterPro" id="IPR018114">
    <property type="entry name" value="TRYPSIN_HIS"/>
</dbReference>
<dbReference type="GO" id="GO:0006508">
    <property type="term" value="P:proteolysis"/>
    <property type="evidence" value="ECO:0007669"/>
    <property type="project" value="InterPro"/>
</dbReference>
<dbReference type="Gene3D" id="2.40.10.10">
    <property type="entry name" value="Trypsin-like serine proteases"/>
    <property type="match status" value="1"/>
</dbReference>
<dbReference type="SMART" id="SM00020">
    <property type="entry name" value="Tryp_SPc"/>
    <property type="match status" value="1"/>
</dbReference>
<dbReference type="PANTHER" id="PTHR24258:SF143">
    <property type="match status" value="1"/>
</dbReference>
<dbReference type="PROSITE" id="PS00134">
    <property type="entry name" value="TRYPSIN_HIS"/>
    <property type="match status" value="1"/>
</dbReference>
<dbReference type="InterPro" id="IPR009003">
    <property type="entry name" value="Peptidase_S1_PA"/>
</dbReference>
<organism evidence="4 5">
    <name type="scientific">Daphnia sinensis</name>
    <dbReference type="NCBI Taxonomy" id="1820382"/>
    <lineage>
        <taxon>Eukaryota</taxon>
        <taxon>Metazoa</taxon>
        <taxon>Ecdysozoa</taxon>
        <taxon>Arthropoda</taxon>
        <taxon>Crustacea</taxon>
        <taxon>Branchiopoda</taxon>
        <taxon>Diplostraca</taxon>
        <taxon>Cladocera</taxon>
        <taxon>Anomopoda</taxon>
        <taxon>Daphniidae</taxon>
        <taxon>Daphnia</taxon>
        <taxon>Daphnia similis group</taxon>
    </lineage>
</organism>
<dbReference type="InterPro" id="IPR001314">
    <property type="entry name" value="Peptidase_S1A"/>
</dbReference>
<evidence type="ECO:0000259" key="3">
    <source>
        <dbReference type="PROSITE" id="PS50240"/>
    </source>
</evidence>
<reference evidence="4 5" key="1">
    <citation type="submission" date="2022-05" db="EMBL/GenBank/DDBJ databases">
        <title>A multi-omics perspective on studying reproductive biology in Daphnia sinensis.</title>
        <authorList>
            <person name="Jia J."/>
        </authorList>
    </citation>
    <scope>NUCLEOTIDE SEQUENCE [LARGE SCALE GENOMIC DNA]</scope>
    <source>
        <strain evidence="4 5">WSL</strain>
    </source>
</reference>
<dbReference type="PROSITE" id="PS50240">
    <property type="entry name" value="TRYPSIN_DOM"/>
    <property type="match status" value="1"/>
</dbReference>
<dbReference type="InterPro" id="IPR043504">
    <property type="entry name" value="Peptidase_S1_PA_chymotrypsin"/>
</dbReference>
<dbReference type="GO" id="GO:0004252">
    <property type="term" value="F:serine-type endopeptidase activity"/>
    <property type="evidence" value="ECO:0007669"/>
    <property type="project" value="InterPro"/>
</dbReference>
<dbReference type="AlphaFoldDB" id="A0AAD5L870"/>
<dbReference type="InterPro" id="IPR001254">
    <property type="entry name" value="Trypsin_dom"/>
</dbReference>
<sequence length="236" mass="26378">MKQHLYFGPPDKDHYICIGALIGPSHILTAAHCVTGKAPDGLKVRLGESNVNHESNFYPRVEKDVVSVSIHPKYNRDKLNNDIAIVKFKGAIDFADNRHIAPVCISERRQEFASSRCWVTGWGRDASGAEGKYRNILKELHVPVVGNADCENNLRRTRFGHDFKLHSGFICAGGKGKELCKDGVGGPLICERQESRAELVGLVNWDIGCVQDDVLRVYTKVSEFSDWIQHNTIHQS</sequence>
<dbReference type="PANTHER" id="PTHR24258">
    <property type="entry name" value="SERINE PROTEASE-RELATED"/>
    <property type="match status" value="1"/>
</dbReference>
<keyword evidence="5" id="KW-1185">Reference proteome</keyword>
<proteinExistence type="inferred from homology"/>
<evidence type="ECO:0000313" key="4">
    <source>
        <dbReference type="EMBL" id="KAI9552828.1"/>
    </source>
</evidence>
<dbReference type="CDD" id="cd00190">
    <property type="entry name" value="Tryp_SPc"/>
    <property type="match status" value="1"/>
</dbReference>
<dbReference type="PRINTS" id="PR00722">
    <property type="entry name" value="CHYMOTRYPSIN"/>
</dbReference>
<accession>A0AAD5L870</accession>
<dbReference type="SUPFAM" id="SSF50494">
    <property type="entry name" value="Trypsin-like serine proteases"/>
    <property type="match status" value="1"/>
</dbReference>
<dbReference type="Pfam" id="PF00089">
    <property type="entry name" value="Trypsin"/>
    <property type="match status" value="1"/>
</dbReference>
<evidence type="ECO:0000256" key="2">
    <source>
        <dbReference type="ARBA" id="ARBA00024195"/>
    </source>
</evidence>
<dbReference type="Proteomes" id="UP000820818">
    <property type="component" value="Linkage Group LG9"/>
</dbReference>